<dbReference type="InterPro" id="IPR010280">
    <property type="entry name" value="U5_MeTrfase_fam"/>
</dbReference>
<dbReference type="InterPro" id="IPR030390">
    <property type="entry name" value="MeTrfase_TrmA_AS"/>
</dbReference>
<protein>
    <submittedName>
        <fullName evidence="7">Putative enzyme</fullName>
        <ecNumber evidence="7">2.1.1.-</ecNumber>
    </submittedName>
</protein>
<dbReference type="SUPFAM" id="SSF50249">
    <property type="entry name" value="Nucleic acid-binding proteins"/>
    <property type="match status" value="1"/>
</dbReference>
<sequence length="466" mass="52008">MIKKGEIIELGIDKMAFGGQAVARLDGFVVFVKGGVPGDRLTARIYKKKKDYAEARLVELIGPSPDRVEAPCPYSGHCGGCQWQHVRYESQLGYKKQHVEESMSHIGALEGVLVRDVLPSDRIFSYRNKMEFSFSDRRWLLPDEFDGSDNEAGFALGLHAPGTYSKVIDMDACLLQMEEGNRILRLVKEYARKSGMPVYGIKSHEGFWRFVTIRHSTAFDQWMVNIVTSEERPSVLRPLVEKLVGEVPDIISIVNNISRKKAAIAVGQKEIVLFGGETIRDMIGPFIFHVSANSFFQTNSQGAQKLYQCVKDLAEFKGNETVLDLYSGTGTIPIFVADKALTVTGIEIAESAVLDARKNCEENGVTNCRFICGDIRDTLSSIDLRPDVLIIDPPRAGMHKEVLAQVMALAPDRIIYVSCNPATMARDLAQMVRDYEVIEIQPVDMFPHTYHIESVAKLKRRGGARS</sequence>
<evidence type="ECO:0000256" key="3">
    <source>
        <dbReference type="ARBA" id="ARBA00022691"/>
    </source>
</evidence>
<reference evidence="7" key="1">
    <citation type="submission" date="2018-01" db="EMBL/GenBank/DDBJ databases">
        <authorList>
            <person name="Regsiter A."/>
            <person name="William W."/>
        </authorList>
    </citation>
    <scope>NUCLEOTIDE SEQUENCE</scope>
    <source>
        <strain evidence="7">TRIP AH-1</strain>
    </source>
</reference>
<dbReference type="FunFam" id="2.40.50.140:FF:000097">
    <property type="entry name" value="23S rRNA (uracil(1939)-C(5))-methyltransferase RlmD"/>
    <property type="match status" value="1"/>
</dbReference>
<gene>
    <name evidence="7" type="ORF">PITCH_A130011</name>
</gene>
<proteinExistence type="inferred from homology"/>
<keyword evidence="3 4" id="KW-0949">S-adenosyl-L-methionine</keyword>
<evidence type="ECO:0000313" key="7">
    <source>
        <dbReference type="EMBL" id="SPD72359.1"/>
    </source>
</evidence>
<dbReference type="InterPro" id="IPR012340">
    <property type="entry name" value="NA-bd_OB-fold"/>
</dbReference>
<dbReference type="InterPro" id="IPR002792">
    <property type="entry name" value="TRAM_dom"/>
</dbReference>
<dbReference type="NCBIfam" id="TIGR00479">
    <property type="entry name" value="rumA"/>
    <property type="match status" value="1"/>
</dbReference>
<dbReference type="CDD" id="cd02440">
    <property type="entry name" value="AdoMet_MTases"/>
    <property type="match status" value="1"/>
</dbReference>
<dbReference type="EC" id="2.1.1.-" evidence="7"/>
<dbReference type="Gene3D" id="2.40.50.1070">
    <property type="match status" value="1"/>
</dbReference>
<dbReference type="PROSITE" id="PS51687">
    <property type="entry name" value="SAM_MT_RNA_M5U"/>
    <property type="match status" value="1"/>
</dbReference>
<evidence type="ECO:0000256" key="5">
    <source>
        <dbReference type="PROSITE-ProRule" id="PRU10015"/>
    </source>
</evidence>
<dbReference type="InterPro" id="IPR030391">
    <property type="entry name" value="MeTrfase_TrmA_CS"/>
</dbReference>
<dbReference type="Pfam" id="PF05958">
    <property type="entry name" value="tRNA_U5-meth_tr"/>
    <property type="match status" value="1"/>
</dbReference>
<feature type="binding site" evidence="4">
    <location>
        <position position="392"/>
    </location>
    <ligand>
        <name>S-adenosyl-L-methionine</name>
        <dbReference type="ChEBI" id="CHEBI:59789"/>
    </ligand>
</feature>
<keyword evidence="2 4" id="KW-0808">Transferase</keyword>
<name>A0A445MSF2_9BACT</name>
<feature type="domain" description="TRAM" evidence="6">
    <location>
        <begin position="1"/>
        <end position="59"/>
    </location>
</feature>
<dbReference type="GO" id="GO:0070041">
    <property type="term" value="F:rRNA (uridine-C5-)-methyltransferase activity"/>
    <property type="evidence" value="ECO:0007669"/>
    <property type="project" value="UniProtKB-ARBA"/>
</dbReference>
<dbReference type="PROSITE" id="PS01230">
    <property type="entry name" value="TRMA_1"/>
    <property type="match status" value="1"/>
</dbReference>
<feature type="binding site" evidence="4">
    <location>
        <position position="297"/>
    </location>
    <ligand>
        <name>S-adenosyl-L-methionine</name>
        <dbReference type="ChEBI" id="CHEBI:59789"/>
    </ligand>
</feature>
<dbReference type="AlphaFoldDB" id="A0A445MSF2"/>
<feature type="active site" evidence="5">
    <location>
        <position position="419"/>
    </location>
</feature>
<accession>A0A445MSF2</accession>
<dbReference type="PROSITE" id="PS50926">
    <property type="entry name" value="TRAM"/>
    <property type="match status" value="1"/>
</dbReference>
<dbReference type="Gene3D" id="2.40.50.140">
    <property type="entry name" value="Nucleic acid-binding proteins"/>
    <property type="match status" value="1"/>
</dbReference>
<keyword evidence="1 4" id="KW-0489">Methyltransferase</keyword>
<evidence type="ECO:0000256" key="4">
    <source>
        <dbReference type="PROSITE-ProRule" id="PRU01024"/>
    </source>
</evidence>
<dbReference type="FunFam" id="3.40.50.150:FF:000009">
    <property type="entry name" value="23S rRNA (Uracil(1939)-C(5))-methyltransferase RlmD"/>
    <property type="match status" value="1"/>
</dbReference>
<dbReference type="InterPro" id="IPR029063">
    <property type="entry name" value="SAM-dependent_MTases_sf"/>
</dbReference>
<feature type="binding site" evidence="4">
    <location>
        <position position="326"/>
    </location>
    <ligand>
        <name>S-adenosyl-L-methionine</name>
        <dbReference type="ChEBI" id="CHEBI:59789"/>
    </ligand>
</feature>
<feature type="active site" description="Nucleophile" evidence="4">
    <location>
        <position position="419"/>
    </location>
</feature>
<evidence type="ECO:0000259" key="6">
    <source>
        <dbReference type="PROSITE" id="PS50926"/>
    </source>
</evidence>
<dbReference type="Gene3D" id="3.40.50.150">
    <property type="entry name" value="Vaccinia Virus protein VP39"/>
    <property type="match status" value="1"/>
</dbReference>
<evidence type="ECO:0000256" key="2">
    <source>
        <dbReference type="ARBA" id="ARBA00022679"/>
    </source>
</evidence>
<dbReference type="Pfam" id="PF01938">
    <property type="entry name" value="TRAM"/>
    <property type="match status" value="1"/>
</dbReference>
<dbReference type="PANTHER" id="PTHR11061:SF30">
    <property type="entry name" value="TRNA (URACIL(54)-C(5))-METHYLTRANSFERASE"/>
    <property type="match status" value="1"/>
</dbReference>
<comment type="similarity">
    <text evidence="4">Belongs to the class I-like SAM-binding methyltransferase superfamily. RNA M5U methyltransferase family.</text>
</comment>
<dbReference type="PANTHER" id="PTHR11061">
    <property type="entry name" value="RNA M5U METHYLTRANSFERASE"/>
    <property type="match status" value="1"/>
</dbReference>
<dbReference type="PROSITE" id="PS01231">
    <property type="entry name" value="TRMA_2"/>
    <property type="match status" value="1"/>
</dbReference>
<organism evidence="7">
    <name type="scientific">uncultured Desulfobacterium sp</name>
    <dbReference type="NCBI Taxonomy" id="201089"/>
    <lineage>
        <taxon>Bacteria</taxon>
        <taxon>Pseudomonadati</taxon>
        <taxon>Thermodesulfobacteriota</taxon>
        <taxon>Desulfobacteria</taxon>
        <taxon>Desulfobacterales</taxon>
        <taxon>Desulfobacteriaceae</taxon>
        <taxon>Desulfobacterium</taxon>
        <taxon>environmental samples</taxon>
    </lineage>
</organism>
<dbReference type="EMBL" id="OJIN01000035">
    <property type="protein sequence ID" value="SPD72359.1"/>
    <property type="molecule type" value="Genomic_DNA"/>
</dbReference>
<dbReference type="SUPFAM" id="SSF53335">
    <property type="entry name" value="S-adenosyl-L-methionine-dependent methyltransferases"/>
    <property type="match status" value="1"/>
</dbReference>
<feature type="binding site" evidence="4">
    <location>
        <position position="347"/>
    </location>
    <ligand>
        <name>S-adenosyl-L-methionine</name>
        <dbReference type="ChEBI" id="CHEBI:59789"/>
    </ligand>
</feature>
<evidence type="ECO:0000256" key="1">
    <source>
        <dbReference type="ARBA" id="ARBA00022603"/>
    </source>
</evidence>
<dbReference type="FunFam" id="2.40.50.1070:FF:000003">
    <property type="entry name" value="23S rRNA (Uracil-5-)-methyltransferase RumA"/>
    <property type="match status" value="1"/>
</dbReference>